<dbReference type="AlphaFoldDB" id="A0A382APK1"/>
<sequence length="355" mass="39073">MELLAPAGNLNKLKIAVLYGADAVYLAGPKYGLRGASDNFSDTELCEGIQFAHQNNCKTYVTLNAFLHDKELEELPDYVSFLEQSKVDAVIVSDLGVMTVVQQHSKLPVHLSTQASCLNIHAAKAWKRLGAKRLVLGREVSLEEAGKIRKASGIEVELFVHGAMCTAYSGNCTISNYTSGRDSNRGGCVQSCRFYYSAIQDSNVKKNINSENFTDSNFTDSENKKLNENIPENHSASLLSSKDLRGMRLLPKYIENGVDCIKVEGRMKSALYAATTTTAYSQALKWCSSTSREKWNDKLIELSAILEKIPHRGYTEASLEKQAGLDSIYRGERNGGISGYEIAGIVLEVQKGKSF</sequence>
<evidence type="ECO:0000256" key="1">
    <source>
        <dbReference type="ARBA" id="ARBA00022670"/>
    </source>
</evidence>
<reference evidence="4" key="1">
    <citation type="submission" date="2018-05" db="EMBL/GenBank/DDBJ databases">
        <authorList>
            <person name="Lanie J.A."/>
            <person name="Ng W.-L."/>
            <person name="Kazmierczak K.M."/>
            <person name="Andrzejewski T.M."/>
            <person name="Davidsen T.M."/>
            <person name="Wayne K.J."/>
            <person name="Tettelin H."/>
            <person name="Glass J.I."/>
            <person name="Rusch D."/>
            <person name="Podicherti R."/>
            <person name="Tsui H.-C.T."/>
            <person name="Winkler M.E."/>
        </authorList>
    </citation>
    <scope>NUCLEOTIDE SEQUENCE</scope>
</reference>
<evidence type="ECO:0000256" key="3">
    <source>
        <dbReference type="ARBA" id="ARBA00038374"/>
    </source>
</evidence>
<evidence type="ECO:0000256" key="2">
    <source>
        <dbReference type="ARBA" id="ARBA00022801"/>
    </source>
</evidence>
<dbReference type="PANTHER" id="PTHR30217:SF6">
    <property type="entry name" value="TRNA HYDROXYLATION PROTEIN P"/>
    <property type="match status" value="1"/>
</dbReference>
<dbReference type="InterPro" id="IPR001539">
    <property type="entry name" value="Peptidase_U32"/>
</dbReference>
<organism evidence="4">
    <name type="scientific">marine metagenome</name>
    <dbReference type="NCBI Taxonomy" id="408172"/>
    <lineage>
        <taxon>unclassified sequences</taxon>
        <taxon>metagenomes</taxon>
        <taxon>ecological metagenomes</taxon>
    </lineage>
</organism>
<comment type="similarity">
    <text evidence="3">Belongs to the peptidase U32 family.</text>
</comment>
<name>A0A382APK1_9ZZZZ</name>
<evidence type="ECO:0008006" key="5">
    <source>
        <dbReference type="Google" id="ProtNLM"/>
    </source>
</evidence>
<dbReference type="GO" id="GO:0008233">
    <property type="term" value="F:peptidase activity"/>
    <property type="evidence" value="ECO:0007669"/>
    <property type="project" value="UniProtKB-KW"/>
</dbReference>
<dbReference type="InterPro" id="IPR051454">
    <property type="entry name" value="RNA/ubiquinone_mod_enzymes"/>
</dbReference>
<dbReference type="GO" id="GO:0006508">
    <property type="term" value="P:proteolysis"/>
    <property type="evidence" value="ECO:0007669"/>
    <property type="project" value="UniProtKB-KW"/>
</dbReference>
<feature type="non-terminal residue" evidence="4">
    <location>
        <position position="355"/>
    </location>
</feature>
<dbReference type="PROSITE" id="PS01276">
    <property type="entry name" value="PEPTIDASE_U32"/>
    <property type="match status" value="1"/>
</dbReference>
<dbReference type="PANTHER" id="PTHR30217">
    <property type="entry name" value="PEPTIDASE U32 FAMILY"/>
    <property type="match status" value="1"/>
</dbReference>
<protein>
    <recommendedName>
        <fullName evidence="5">Peptidase family U32 C-terminal domain-containing protein</fullName>
    </recommendedName>
</protein>
<dbReference type="Pfam" id="PF01136">
    <property type="entry name" value="Peptidase_U32"/>
    <property type="match status" value="1"/>
</dbReference>
<evidence type="ECO:0000313" key="4">
    <source>
        <dbReference type="EMBL" id="SVB02917.1"/>
    </source>
</evidence>
<accession>A0A382APK1</accession>
<proteinExistence type="inferred from homology"/>
<gene>
    <name evidence="4" type="ORF">METZ01_LOCUS155771</name>
</gene>
<keyword evidence="1" id="KW-0645">Protease</keyword>
<dbReference type="EMBL" id="UINC01026095">
    <property type="protein sequence ID" value="SVB02917.1"/>
    <property type="molecule type" value="Genomic_DNA"/>
</dbReference>
<keyword evidence="2" id="KW-0378">Hydrolase</keyword>